<keyword evidence="4 9" id="KW-0812">Transmembrane</keyword>
<comment type="catalytic activity">
    <reaction evidence="9 10">
        <text>Release of signal peptides from bacterial membrane prolipoproteins. Hydrolyzes -Xaa-Yaa-Zaa-|-(S,diacylglyceryl)Cys-, in which Xaa is hydrophobic (preferably Leu), and Yaa (Ala or Ser) and Zaa (Gly or Ala) have small, neutral side chains.</text>
        <dbReference type="EC" id="3.4.23.36"/>
    </reaction>
</comment>
<evidence type="ECO:0000256" key="9">
    <source>
        <dbReference type="HAMAP-Rule" id="MF_00161"/>
    </source>
</evidence>
<reference evidence="12 13" key="1">
    <citation type="submission" date="2024-01" db="EMBL/GenBank/DDBJ databases">
        <title>Mesobacterium rodlantinim sp. nov., isolated from shallow sea hydrothermal systems off Kueishantao Island.</title>
        <authorList>
            <person name="Su Z."/>
            <person name="Tang K."/>
        </authorList>
    </citation>
    <scope>NUCLEOTIDE SEQUENCE [LARGE SCALE GENOMIC DNA]</scope>
    <source>
        <strain evidence="12 13">TK19101</strain>
    </source>
</reference>
<evidence type="ECO:0000313" key="13">
    <source>
        <dbReference type="Proteomes" id="UP001348149"/>
    </source>
</evidence>
<proteinExistence type="inferred from homology"/>
<feature type="transmembrane region" description="Helical" evidence="9">
    <location>
        <begin position="130"/>
        <end position="150"/>
    </location>
</feature>
<dbReference type="PANTHER" id="PTHR33695:SF1">
    <property type="entry name" value="LIPOPROTEIN SIGNAL PEPTIDASE"/>
    <property type="match status" value="1"/>
</dbReference>
<evidence type="ECO:0000256" key="6">
    <source>
        <dbReference type="ARBA" id="ARBA00022801"/>
    </source>
</evidence>
<sequence>MRILFRWTVIIFALDQVTKWLVLSWLDLANRGEIDVLPPILNLRMAWNYGINFGLLQGHSDTARQVLIAVALGIVAFVLWWAWREKLKPLGMACAGVLIGGALGNVVDRMVYGAVADFLNMSCCGIENPYAFNVADVAIFAGALGLVFFADGKKGS</sequence>
<dbReference type="PRINTS" id="PR00781">
    <property type="entry name" value="LIPOSIGPTASE"/>
</dbReference>
<evidence type="ECO:0000256" key="3">
    <source>
        <dbReference type="ARBA" id="ARBA00022670"/>
    </source>
</evidence>
<dbReference type="Pfam" id="PF01252">
    <property type="entry name" value="Peptidase_A8"/>
    <property type="match status" value="1"/>
</dbReference>
<dbReference type="InterPro" id="IPR001872">
    <property type="entry name" value="Peptidase_A8"/>
</dbReference>
<evidence type="ECO:0000256" key="2">
    <source>
        <dbReference type="ARBA" id="ARBA00022475"/>
    </source>
</evidence>
<evidence type="ECO:0000256" key="8">
    <source>
        <dbReference type="ARBA" id="ARBA00023136"/>
    </source>
</evidence>
<accession>A0ABU6HKK2</accession>
<feature type="active site" evidence="9">
    <location>
        <position position="117"/>
    </location>
</feature>
<evidence type="ECO:0000256" key="1">
    <source>
        <dbReference type="ARBA" id="ARBA00006139"/>
    </source>
</evidence>
<dbReference type="NCBIfam" id="TIGR00077">
    <property type="entry name" value="lspA"/>
    <property type="match status" value="1"/>
</dbReference>
<keyword evidence="2 9" id="KW-1003">Cell membrane</keyword>
<dbReference type="PROSITE" id="PS00855">
    <property type="entry name" value="SPASE_II"/>
    <property type="match status" value="1"/>
</dbReference>
<feature type="transmembrane region" description="Helical" evidence="9">
    <location>
        <begin position="63"/>
        <end position="83"/>
    </location>
</feature>
<dbReference type="HAMAP" id="MF_00161">
    <property type="entry name" value="LspA"/>
    <property type="match status" value="1"/>
</dbReference>
<dbReference type="GO" id="GO:0004190">
    <property type="term" value="F:aspartic-type endopeptidase activity"/>
    <property type="evidence" value="ECO:0007669"/>
    <property type="project" value="UniProtKB-EC"/>
</dbReference>
<comment type="pathway">
    <text evidence="9">Protein modification; lipoprotein biosynthesis (signal peptide cleavage).</text>
</comment>
<dbReference type="PANTHER" id="PTHR33695">
    <property type="entry name" value="LIPOPROTEIN SIGNAL PEPTIDASE"/>
    <property type="match status" value="1"/>
</dbReference>
<feature type="active site" evidence="9">
    <location>
        <position position="136"/>
    </location>
</feature>
<gene>
    <name evidence="9 12" type="primary">lspA</name>
    <name evidence="12" type="ORF">VK792_16375</name>
</gene>
<comment type="function">
    <text evidence="9 10">This protein specifically catalyzes the removal of signal peptides from prolipoproteins.</text>
</comment>
<dbReference type="EC" id="3.4.23.36" evidence="9"/>
<name>A0ABU6HKK2_9RHOB</name>
<comment type="similarity">
    <text evidence="1 9 11">Belongs to the peptidase A8 family.</text>
</comment>
<evidence type="ECO:0000256" key="11">
    <source>
        <dbReference type="RuleBase" id="RU004181"/>
    </source>
</evidence>
<keyword evidence="8 9" id="KW-0472">Membrane</keyword>
<evidence type="ECO:0000256" key="7">
    <source>
        <dbReference type="ARBA" id="ARBA00022989"/>
    </source>
</evidence>
<organism evidence="12 13">
    <name type="scientific">Mesobacterium hydrothermale</name>
    <dbReference type="NCBI Taxonomy" id="3111907"/>
    <lineage>
        <taxon>Bacteria</taxon>
        <taxon>Pseudomonadati</taxon>
        <taxon>Pseudomonadota</taxon>
        <taxon>Alphaproteobacteria</taxon>
        <taxon>Rhodobacterales</taxon>
        <taxon>Roseobacteraceae</taxon>
        <taxon>Mesobacterium</taxon>
    </lineage>
</organism>
<protein>
    <recommendedName>
        <fullName evidence="9">Lipoprotein signal peptidase</fullName>
        <ecNumber evidence="9">3.4.23.36</ecNumber>
    </recommendedName>
    <alternativeName>
        <fullName evidence="9">Prolipoprotein signal peptidase</fullName>
    </alternativeName>
    <alternativeName>
        <fullName evidence="9">Signal peptidase II</fullName>
        <shortName evidence="9">SPase II</shortName>
    </alternativeName>
</protein>
<evidence type="ECO:0000256" key="10">
    <source>
        <dbReference type="RuleBase" id="RU000594"/>
    </source>
</evidence>
<evidence type="ECO:0000256" key="5">
    <source>
        <dbReference type="ARBA" id="ARBA00022750"/>
    </source>
</evidence>
<evidence type="ECO:0000256" key="4">
    <source>
        <dbReference type="ARBA" id="ARBA00022692"/>
    </source>
</evidence>
<keyword evidence="3 9" id="KW-0645">Protease</keyword>
<comment type="caution">
    <text evidence="9">Lacks conserved residue(s) required for the propagation of feature annotation.</text>
</comment>
<keyword evidence="5 9" id="KW-0064">Aspartyl protease</keyword>
<keyword evidence="6 9" id="KW-0378">Hydrolase</keyword>
<keyword evidence="7 9" id="KW-1133">Transmembrane helix</keyword>
<comment type="subcellular location">
    <subcellularLocation>
        <location evidence="9">Cell membrane</location>
        <topology evidence="9">Multi-pass membrane protein</topology>
    </subcellularLocation>
</comment>
<comment type="caution">
    <text evidence="12">The sequence shown here is derived from an EMBL/GenBank/DDBJ whole genome shotgun (WGS) entry which is preliminary data.</text>
</comment>
<keyword evidence="13" id="KW-1185">Reference proteome</keyword>
<evidence type="ECO:0000313" key="12">
    <source>
        <dbReference type="EMBL" id="MEC3862871.1"/>
    </source>
</evidence>
<feature type="transmembrane region" description="Helical" evidence="9">
    <location>
        <begin position="90"/>
        <end position="110"/>
    </location>
</feature>
<dbReference type="Proteomes" id="UP001348149">
    <property type="component" value="Unassembled WGS sequence"/>
</dbReference>
<dbReference type="EMBL" id="JAYLLH010000031">
    <property type="protein sequence ID" value="MEC3862871.1"/>
    <property type="molecule type" value="Genomic_DNA"/>
</dbReference>
<dbReference type="RefSeq" id="WP_326298945.1">
    <property type="nucleotide sequence ID" value="NZ_JAYLLH010000031.1"/>
</dbReference>